<organism evidence="1 2">
    <name type="scientific">Agaribacillus aureus</name>
    <dbReference type="NCBI Taxonomy" id="3051825"/>
    <lineage>
        <taxon>Bacteria</taxon>
        <taxon>Pseudomonadati</taxon>
        <taxon>Bacteroidota</taxon>
        <taxon>Cytophagia</taxon>
        <taxon>Cytophagales</taxon>
        <taxon>Splendidivirgaceae</taxon>
        <taxon>Agaribacillus</taxon>
    </lineage>
</organism>
<dbReference type="EMBL" id="JAUJEB010000001">
    <property type="protein sequence ID" value="MDN5210674.1"/>
    <property type="molecule type" value="Genomic_DNA"/>
</dbReference>
<accession>A0ABT8KZ29</accession>
<protein>
    <submittedName>
        <fullName evidence="1">2'-5' RNA ligase family protein</fullName>
    </submittedName>
</protein>
<dbReference type="InterPro" id="IPR050580">
    <property type="entry name" value="2H_phosphoesterase_YjcG-like"/>
</dbReference>
<gene>
    <name evidence="1" type="ORF">QQ020_01405</name>
</gene>
<keyword evidence="2" id="KW-1185">Reference proteome</keyword>
<dbReference type="Pfam" id="PF13563">
    <property type="entry name" value="2_5_RNA_ligase2"/>
    <property type="match status" value="1"/>
</dbReference>
<proteinExistence type="predicted"/>
<evidence type="ECO:0000313" key="2">
    <source>
        <dbReference type="Proteomes" id="UP001172083"/>
    </source>
</evidence>
<name>A0ABT8KZ29_9BACT</name>
<comment type="caution">
    <text evidence="1">The sequence shown here is derived from an EMBL/GenBank/DDBJ whole genome shotgun (WGS) entry which is preliminary data.</text>
</comment>
<dbReference type="Proteomes" id="UP001172083">
    <property type="component" value="Unassembled WGS sequence"/>
</dbReference>
<dbReference type="PANTHER" id="PTHR40037">
    <property type="entry name" value="PHOSPHOESTERASE YJCG-RELATED"/>
    <property type="match status" value="1"/>
</dbReference>
<reference evidence="1" key="1">
    <citation type="submission" date="2023-06" db="EMBL/GenBank/DDBJ databases">
        <title>Genomic of Agaribacillus aureum.</title>
        <authorList>
            <person name="Wang G."/>
        </authorList>
    </citation>
    <scope>NUCLEOTIDE SEQUENCE</scope>
    <source>
        <strain evidence="1">BMA12</strain>
    </source>
</reference>
<sequence>MKPKMNLYFIALLPPEDLIHHIEMTRLELARQFKCKAALKQVPGISIQIPFQQLPFREEIMIEKLKRFAHLQHPMMVKLDGFSAFPEHTVFINAKLSNSLKMLHHQLGKFLKMELNFSDDMIGHNIFKPHITVATKDIKSKFRKIFNTYKPRKFEAGFMASSMYLMKHNYTHWEVLEELTFKGIGYTMDLFKESSYNSVRNLVLT</sequence>
<dbReference type="GO" id="GO:0016874">
    <property type="term" value="F:ligase activity"/>
    <property type="evidence" value="ECO:0007669"/>
    <property type="project" value="UniProtKB-KW"/>
</dbReference>
<evidence type="ECO:0000313" key="1">
    <source>
        <dbReference type="EMBL" id="MDN5210674.1"/>
    </source>
</evidence>
<dbReference type="RefSeq" id="WP_346756016.1">
    <property type="nucleotide sequence ID" value="NZ_JAUJEB010000001.1"/>
</dbReference>
<dbReference type="Gene3D" id="3.90.1140.10">
    <property type="entry name" value="Cyclic phosphodiesterase"/>
    <property type="match status" value="1"/>
</dbReference>
<dbReference type="PANTHER" id="PTHR40037:SF1">
    <property type="entry name" value="PHOSPHOESTERASE SAOUHSC_00951-RELATED"/>
    <property type="match status" value="1"/>
</dbReference>
<keyword evidence="1" id="KW-0436">Ligase</keyword>
<dbReference type="InterPro" id="IPR009097">
    <property type="entry name" value="Cyclic_Pdiesterase"/>
</dbReference>
<dbReference type="SUPFAM" id="SSF55144">
    <property type="entry name" value="LigT-like"/>
    <property type="match status" value="1"/>
</dbReference>